<evidence type="ECO:0000313" key="3">
    <source>
        <dbReference type="Proteomes" id="UP000033483"/>
    </source>
</evidence>
<keyword evidence="3" id="KW-1185">Reference proteome</keyword>
<sequence>MAYAQWLEIIITNRMRDGDVTLRDAVANWGKFYQNGDKDIEIGSDQINGNTLTFDKSFTVQSCGRSDSASGTEGSVKLFEGSTHICTLYWNCPWGSKNNQFKILDQSDDYAVSHTPFNDDSGAIGTVKVKVLRG</sequence>
<dbReference type="AlphaFoldDB" id="A0A0F4ZDE5"/>
<accession>A0A0F4ZDE5</accession>
<organism evidence="2 3">
    <name type="scientific">Thielaviopsis punctulata</name>
    <dbReference type="NCBI Taxonomy" id="72032"/>
    <lineage>
        <taxon>Eukaryota</taxon>
        <taxon>Fungi</taxon>
        <taxon>Dikarya</taxon>
        <taxon>Ascomycota</taxon>
        <taxon>Pezizomycotina</taxon>
        <taxon>Sordariomycetes</taxon>
        <taxon>Hypocreomycetidae</taxon>
        <taxon>Microascales</taxon>
        <taxon>Ceratocystidaceae</taxon>
        <taxon>Thielaviopsis</taxon>
    </lineage>
</organism>
<name>A0A0F4ZDE5_9PEZI</name>
<protein>
    <recommendedName>
        <fullName evidence="4">Aegerolysin Aa-Pri1</fullName>
    </recommendedName>
</protein>
<proteinExistence type="inferred from homology"/>
<evidence type="ECO:0000313" key="2">
    <source>
        <dbReference type="EMBL" id="KKA28151.1"/>
    </source>
</evidence>
<reference evidence="2 3" key="1">
    <citation type="submission" date="2015-03" db="EMBL/GenBank/DDBJ databases">
        <authorList>
            <person name="Radwan O."/>
            <person name="Al-Naeli F.A."/>
            <person name="Rendon G.A."/>
            <person name="Fields C."/>
        </authorList>
    </citation>
    <scope>NUCLEOTIDE SEQUENCE [LARGE SCALE GENOMIC DNA]</scope>
    <source>
        <strain evidence="2">CR-DP1</strain>
    </source>
</reference>
<dbReference type="EMBL" id="LAEV01001411">
    <property type="protein sequence ID" value="KKA28151.1"/>
    <property type="molecule type" value="Genomic_DNA"/>
</dbReference>
<dbReference type="Gene3D" id="2.60.270.50">
    <property type="match status" value="1"/>
</dbReference>
<dbReference type="InterPro" id="IPR009413">
    <property type="entry name" value="Aegerolysin-typ"/>
</dbReference>
<comment type="similarity">
    <text evidence="1">Belongs to the aegerolysin family.</text>
</comment>
<comment type="caution">
    <text evidence="2">The sequence shown here is derived from an EMBL/GenBank/DDBJ whole genome shotgun (WGS) entry which is preliminary data.</text>
</comment>
<dbReference type="Proteomes" id="UP000033483">
    <property type="component" value="Unassembled WGS sequence"/>
</dbReference>
<dbReference type="GO" id="GO:0019836">
    <property type="term" value="P:symbiont-mediated hemolysis of host erythrocyte"/>
    <property type="evidence" value="ECO:0007669"/>
    <property type="project" value="InterPro"/>
</dbReference>
<dbReference type="PIRSF" id="PIRSF007951">
    <property type="entry name" value="Hemolysin, aegerolysin type"/>
    <property type="match status" value="1"/>
</dbReference>
<gene>
    <name evidence="2" type="ORF">TD95_000962</name>
</gene>
<evidence type="ECO:0000256" key="1">
    <source>
        <dbReference type="ARBA" id="ARBA00010795"/>
    </source>
</evidence>
<dbReference type="Pfam" id="PF06355">
    <property type="entry name" value="Aegerolysin"/>
    <property type="match status" value="1"/>
</dbReference>
<dbReference type="OrthoDB" id="2727348at2759"/>
<evidence type="ECO:0008006" key="4">
    <source>
        <dbReference type="Google" id="ProtNLM"/>
    </source>
</evidence>